<organism evidence="1 2">
    <name type="scientific">Anas platyrhynchos</name>
    <name type="common">Mallard</name>
    <name type="synonym">Anas boschas</name>
    <dbReference type="NCBI Taxonomy" id="8839"/>
    <lineage>
        <taxon>Eukaryota</taxon>
        <taxon>Metazoa</taxon>
        <taxon>Chordata</taxon>
        <taxon>Craniata</taxon>
        <taxon>Vertebrata</taxon>
        <taxon>Euteleostomi</taxon>
        <taxon>Archelosauria</taxon>
        <taxon>Archosauria</taxon>
        <taxon>Dinosauria</taxon>
        <taxon>Saurischia</taxon>
        <taxon>Theropoda</taxon>
        <taxon>Coelurosauria</taxon>
        <taxon>Aves</taxon>
        <taxon>Neognathae</taxon>
        <taxon>Galloanserae</taxon>
        <taxon>Anseriformes</taxon>
        <taxon>Anatidae</taxon>
        <taxon>Anatinae</taxon>
        <taxon>Anas</taxon>
    </lineage>
</organism>
<reference evidence="2" key="1">
    <citation type="journal article" date="2013" name="Nat. Genet.">
        <title>The duck genome and transcriptome provide insight into an avian influenza virus reservoir species.</title>
        <authorList>
            <person name="Huang Y."/>
            <person name="Li Y."/>
            <person name="Burt D.W."/>
            <person name="Chen H."/>
            <person name="Zhang Y."/>
            <person name="Qian W."/>
            <person name="Kim H."/>
            <person name="Gan S."/>
            <person name="Zhao Y."/>
            <person name="Li J."/>
            <person name="Yi K."/>
            <person name="Feng H."/>
            <person name="Zhu P."/>
            <person name="Li B."/>
            <person name="Liu Q."/>
            <person name="Fairley S."/>
            <person name="Magor K.E."/>
            <person name="Du Z."/>
            <person name="Hu X."/>
            <person name="Goodman L."/>
            <person name="Tafer H."/>
            <person name="Vignal A."/>
            <person name="Lee T."/>
            <person name="Kim K.W."/>
            <person name="Sheng Z."/>
            <person name="An Y."/>
            <person name="Searle S."/>
            <person name="Herrero J."/>
            <person name="Groenen M.A."/>
            <person name="Crooijmans R.P."/>
            <person name="Faraut T."/>
            <person name="Cai Q."/>
            <person name="Webster R.G."/>
            <person name="Aldridge J.R."/>
            <person name="Warren W.C."/>
            <person name="Bartschat S."/>
            <person name="Kehr S."/>
            <person name="Marz M."/>
            <person name="Stadler P.F."/>
            <person name="Smith J."/>
            <person name="Kraus R.H."/>
            <person name="Zhao Y."/>
            <person name="Ren L."/>
            <person name="Fei J."/>
            <person name="Morisson M."/>
            <person name="Kaiser P."/>
            <person name="Griffin D.K."/>
            <person name="Rao M."/>
            <person name="Pitel F."/>
            <person name="Wang J."/>
            <person name="Li N."/>
        </authorList>
    </citation>
    <scope>NUCLEOTIDE SEQUENCE [LARGE SCALE GENOMIC DNA]</scope>
</reference>
<dbReference type="Proteomes" id="UP000296049">
    <property type="component" value="Unassembled WGS sequence"/>
</dbReference>
<evidence type="ECO:0000313" key="1">
    <source>
        <dbReference type="EMBL" id="EOA95823.1"/>
    </source>
</evidence>
<keyword evidence="2" id="KW-1185">Reference proteome</keyword>
<gene>
    <name evidence="1" type="ORF">Anapl_10302</name>
</gene>
<sequence length="76" mass="8001">AKCSCLLQNPGWISQAKSCPCVMVIAAATQQMRAAEIMRLFSRHGGGEGSFCLALAGVGVHLSSNNWSSLKRSGGY</sequence>
<protein>
    <submittedName>
        <fullName evidence="1">Uncharacterized protein</fullName>
    </submittedName>
</protein>
<dbReference type="AlphaFoldDB" id="R0KRF0"/>
<feature type="non-terminal residue" evidence="1">
    <location>
        <position position="76"/>
    </location>
</feature>
<accession>R0KRF0</accession>
<name>R0KRF0_ANAPL</name>
<feature type="non-terminal residue" evidence="1">
    <location>
        <position position="1"/>
    </location>
</feature>
<proteinExistence type="predicted"/>
<evidence type="ECO:0000313" key="2">
    <source>
        <dbReference type="Proteomes" id="UP000296049"/>
    </source>
</evidence>
<dbReference type="EMBL" id="KB744170">
    <property type="protein sequence ID" value="EOA95823.1"/>
    <property type="molecule type" value="Genomic_DNA"/>
</dbReference>